<organism evidence="1 2">
    <name type="scientific">Lasiodiplodia mahajangana</name>
    <dbReference type="NCBI Taxonomy" id="1108764"/>
    <lineage>
        <taxon>Eukaryota</taxon>
        <taxon>Fungi</taxon>
        <taxon>Dikarya</taxon>
        <taxon>Ascomycota</taxon>
        <taxon>Pezizomycotina</taxon>
        <taxon>Dothideomycetes</taxon>
        <taxon>Dothideomycetes incertae sedis</taxon>
        <taxon>Botryosphaeriales</taxon>
        <taxon>Botryosphaeriaceae</taxon>
        <taxon>Lasiodiplodia</taxon>
    </lineage>
</organism>
<evidence type="ECO:0000313" key="1">
    <source>
        <dbReference type="EMBL" id="KAJ8132822.1"/>
    </source>
</evidence>
<comment type="caution">
    <text evidence="1">The sequence shown here is derived from an EMBL/GenBank/DDBJ whole genome shotgun (WGS) entry which is preliminary data.</text>
</comment>
<dbReference type="Proteomes" id="UP001153332">
    <property type="component" value="Unassembled WGS sequence"/>
</dbReference>
<dbReference type="EMBL" id="JAPUUL010000079">
    <property type="protein sequence ID" value="KAJ8132822.1"/>
    <property type="molecule type" value="Genomic_DNA"/>
</dbReference>
<keyword evidence="2" id="KW-1185">Reference proteome</keyword>
<sequence>MPRCRGVDIEELSISQLQNHLAKRSFTSKELVQCYLKRIELINPRVKAVIETNPDALKIAAELDIERETGRVRGRIHGIPFLVKDNITTKDKMQTTAGCAALAGTKVPNDAAVVALLRAAGGVLLGKANLSEWASMRASYYSEAYSSRGGQNRNPYNLAEHPGGSSSGPASGLATNMCAFGIGTETDGSVMFPADRNAVVGIKPTVGLTPTLGVIPEAPSMDTVGTFGRSVEDATIVLDIIAGKSSIPKRGGVDAHESSTAGHETYTSWLTNKDALKGARFGLPMRRVWEAASHSIEYKSEYLALKKLIHQIEKTGARIFDVDFPSAEEIISPDGWDWEYAAGESGSQLSEFEVVKVEFYRSLRTYLSILEDNEKKILSLEDVVAYNIRHTDTEGGVPGTHPAWPTGQDNFDRSIEPRDGGEAVYSRALKYIRQKSREEGIDAALRHGDIELDGLLVPVQAEGGVACSVAAKAGYPMITVPVGVHDDGVPFGMGIIQTAWKEDKLVRYGSAIEELIRHRPRPTFLNSDADNYTYVGNPPNGLQRHQVDASRVTGTPQLLLTRHHGSLL</sequence>
<name>A0ACC2K034_9PEZI</name>
<reference evidence="1" key="1">
    <citation type="submission" date="2022-12" db="EMBL/GenBank/DDBJ databases">
        <title>Genome Sequence of Lasiodiplodia mahajangana.</title>
        <authorList>
            <person name="Buettner E."/>
        </authorList>
    </citation>
    <scope>NUCLEOTIDE SEQUENCE</scope>
    <source>
        <strain evidence="1">VT137</strain>
    </source>
</reference>
<gene>
    <name evidence="1" type="ORF">O1611_g803</name>
</gene>
<proteinExistence type="predicted"/>
<protein>
    <submittedName>
        <fullName evidence="1">Uncharacterized protein</fullName>
    </submittedName>
</protein>
<evidence type="ECO:0000313" key="2">
    <source>
        <dbReference type="Proteomes" id="UP001153332"/>
    </source>
</evidence>
<accession>A0ACC2K034</accession>